<dbReference type="EMBL" id="CP012748">
    <property type="protein sequence ID" value="ALL69917.1"/>
    <property type="molecule type" value="Genomic_DNA"/>
</dbReference>
<sequence length="63" mass="6928">MRNPRRVPLRERAIAGKVPLRTRLGRKRNVVVTPSTYGTDKRCTLEALGQSGGNARGVAVVDR</sequence>
<organism evidence="1 2">
    <name type="scientific">Paraburkholderia caribensis MBA4</name>
    <dbReference type="NCBI Taxonomy" id="1323664"/>
    <lineage>
        <taxon>Bacteria</taxon>
        <taxon>Pseudomonadati</taxon>
        <taxon>Pseudomonadota</taxon>
        <taxon>Betaproteobacteria</taxon>
        <taxon>Burkholderiales</taxon>
        <taxon>Burkholderiaceae</taxon>
        <taxon>Paraburkholderia</taxon>
    </lineage>
</organism>
<proteinExistence type="predicted"/>
<keyword evidence="1" id="KW-0614">Plasmid</keyword>
<reference evidence="1 2" key="1">
    <citation type="journal article" date="2014" name="Genome Announc.">
        <title>Draft Genome Sequence of the Haloacid-Degrading Burkholderia caribensis Strain MBA4.</title>
        <authorList>
            <person name="Pan Y."/>
            <person name="Kong K.F."/>
            <person name="Tsang J.S."/>
        </authorList>
    </citation>
    <scope>NUCLEOTIDE SEQUENCE [LARGE SCALE GENOMIC DNA]</scope>
    <source>
        <strain evidence="1 2">MBA4</strain>
        <plasmid evidence="2">Plasmid</plasmid>
    </source>
</reference>
<gene>
    <name evidence="1" type="ORF">K788_0001722</name>
</gene>
<dbReference type="SUPFAM" id="SSF51556">
    <property type="entry name" value="Metallo-dependent hydrolases"/>
    <property type="match status" value="1"/>
</dbReference>
<accession>A0A0N7JVR1</accession>
<dbReference type="AlphaFoldDB" id="A0A0N7JVR1"/>
<dbReference type="Gene3D" id="3.20.20.140">
    <property type="entry name" value="Metal-dependent hydrolases"/>
    <property type="match status" value="1"/>
</dbReference>
<evidence type="ECO:0000313" key="1">
    <source>
        <dbReference type="EMBL" id="ALL69917.1"/>
    </source>
</evidence>
<name>A0A0N7JVR1_9BURK</name>
<dbReference type="InterPro" id="IPR032466">
    <property type="entry name" value="Metal_Hydrolase"/>
</dbReference>
<dbReference type="Proteomes" id="UP000019146">
    <property type="component" value="Plasmid unnamed"/>
</dbReference>
<evidence type="ECO:0000313" key="2">
    <source>
        <dbReference type="Proteomes" id="UP000019146"/>
    </source>
</evidence>
<dbReference type="KEGG" id="bcai:K788_0001722"/>
<protein>
    <submittedName>
        <fullName evidence="1">Uncharacterized protein</fullName>
    </submittedName>
</protein>
<geneLocation type="plasmid" evidence="2"/>